<protein>
    <submittedName>
        <fullName evidence="2">Uncharacterized protein</fullName>
    </submittedName>
</protein>
<dbReference type="RefSeq" id="WP_322411358.1">
    <property type="nucleotide sequence ID" value="NZ_CP139779.1"/>
</dbReference>
<feature type="compositionally biased region" description="Acidic residues" evidence="1">
    <location>
        <begin position="87"/>
        <end position="105"/>
    </location>
</feature>
<sequence>MADEREPDHEAVGIGVPPAEPLQAPEGASSASDADESADAAASGADGDVAERAVAAAEARATASEPEPEKVEEDVRERVEDVGGQASDDEVDDLAEQVTTGDEEA</sequence>
<dbReference type="EMBL" id="CP139779">
    <property type="protein sequence ID" value="WQB71240.1"/>
    <property type="molecule type" value="Genomic_DNA"/>
</dbReference>
<reference evidence="2 3" key="1">
    <citation type="submission" date="2023-06" db="EMBL/GenBank/DDBJ databases">
        <title>Rock-solubilizing bacteria, Microbacterium invictum, promotes re-establishment of vegetation in rocky wasteland by accelerating rock bio-weathering and reshaping soil bacterial community.</title>
        <authorList>
            <person name="Liu C."/>
        </authorList>
    </citation>
    <scope>NUCLEOTIDE SEQUENCE [LARGE SCALE GENOMIC DNA]</scope>
    <source>
        <strain evidence="2 3">X-18</strain>
    </source>
</reference>
<dbReference type="Proteomes" id="UP001324533">
    <property type="component" value="Chromosome"/>
</dbReference>
<feature type="compositionally biased region" description="Low complexity" evidence="1">
    <location>
        <begin position="39"/>
        <end position="61"/>
    </location>
</feature>
<evidence type="ECO:0000313" key="2">
    <source>
        <dbReference type="EMBL" id="WQB71240.1"/>
    </source>
</evidence>
<feature type="region of interest" description="Disordered" evidence="1">
    <location>
        <begin position="1"/>
        <end position="105"/>
    </location>
</feature>
<gene>
    <name evidence="2" type="ORF">T9R20_04530</name>
</gene>
<evidence type="ECO:0000256" key="1">
    <source>
        <dbReference type="SAM" id="MobiDB-lite"/>
    </source>
</evidence>
<feature type="compositionally biased region" description="Basic and acidic residues" evidence="1">
    <location>
        <begin position="67"/>
        <end position="81"/>
    </location>
</feature>
<feature type="compositionally biased region" description="Basic and acidic residues" evidence="1">
    <location>
        <begin position="1"/>
        <end position="11"/>
    </location>
</feature>
<evidence type="ECO:0000313" key="3">
    <source>
        <dbReference type="Proteomes" id="UP001324533"/>
    </source>
</evidence>
<proteinExistence type="predicted"/>
<accession>A0ABZ0VFD5</accession>
<organism evidence="2 3">
    <name type="scientific">Microbacterium invictum</name>
    <dbReference type="NCBI Taxonomy" id="515415"/>
    <lineage>
        <taxon>Bacteria</taxon>
        <taxon>Bacillati</taxon>
        <taxon>Actinomycetota</taxon>
        <taxon>Actinomycetes</taxon>
        <taxon>Micrococcales</taxon>
        <taxon>Microbacteriaceae</taxon>
        <taxon>Microbacterium</taxon>
    </lineage>
</organism>
<keyword evidence="3" id="KW-1185">Reference proteome</keyword>
<name>A0ABZ0VFD5_9MICO</name>